<evidence type="ECO:0000256" key="2">
    <source>
        <dbReference type="ARBA" id="ARBA00022801"/>
    </source>
</evidence>
<dbReference type="GO" id="GO:0009117">
    <property type="term" value="P:nucleotide metabolic process"/>
    <property type="evidence" value="ECO:0007669"/>
    <property type="project" value="UniProtKB-KW"/>
</dbReference>
<dbReference type="NCBIfam" id="TIGR00172">
    <property type="entry name" value="maf"/>
    <property type="match status" value="1"/>
</dbReference>
<dbReference type="KEGG" id="acou:A5CBH24_13360"/>
<dbReference type="PIRSF" id="PIRSF006305">
    <property type="entry name" value="Maf"/>
    <property type="match status" value="1"/>
</dbReference>
<accession>A0A4Y1WSG1</accession>
<name>A0A4Y1WSG1_9BACT</name>
<keyword evidence="4" id="KW-0963">Cytoplasm</keyword>
<feature type="site" description="Important for substrate specificity" evidence="4">
    <location>
        <position position="20"/>
    </location>
</feature>
<dbReference type="EC" id="3.6.1.9" evidence="4"/>
<dbReference type="RefSeq" id="WP_019130529.1">
    <property type="nucleotide sequence ID" value="NZ_AP019735.1"/>
</dbReference>
<comment type="catalytic activity">
    <reaction evidence="4">
        <text>UTP + H2O = UMP + diphosphate + H(+)</text>
        <dbReference type="Rhea" id="RHEA:29395"/>
        <dbReference type="ChEBI" id="CHEBI:15377"/>
        <dbReference type="ChEBI" id="CHEBI:15378"/>
        <dbReference type="ChEBI" id="CHEBI:33019"/>
        <dbReference type="ChEBI" id="CHEBI:46398"/>
        <dbReference type="ChEBI" id="CHEBI:57865"/>
        <dbReference type="EC" id="3.6.1.9"/>
    </reaction>
</comment>
<evidence type="ECO:0000313" key="5">
    <source>
        <dbReference type="EMBL" id="BBL04023.1"/>
    </source>
</evidence>
<dbReference type="Proteomes" id="UP000318946">
    <property type="component" value="Chromosome"/>
</dbReference>
<evidence type="ECO:0000256" key="3">
    <source>
        <dbReference type="ARBA" id="ARBA00023080"/>
    </source>
</evidence>
<comment type="similarity">
    <text evidence="4">Belongs to the Maf family. YhdE subfamily.</text>
</comment>
<dbReference type="AlphaFoldDB" id="A0A4Y1WSG1"/>
<organism evidence="5 6">
    <name type="scientific">Alistipes communis</name>
    <dbReference type="NCBI Taxonomy" id="2585118"/>
    <lineage>
        <taxon>Bacteria</taxon>
        <taxon>Pseudomonadati</taxon>
        <taxon>Bacteroidota</taxon>
        <taxon>Bacteroidia</taxon>
        <taxon>Bacteroidales</taxon>
        <taxon>Rikenellaceae</taxon>
        <taxon>Alistipes</taxon>
    </lineage>
</organism>
<feature type="site" description="Important for substrate specificity" evidence="4">
    <location>
        <position position="80"/>
    </location>
</feature>
<dbReference type="GeneID" id="78342057"/>
<feature type="active site" description="Proton acceptor" evidence="4">
    <location>
        <position position="79"/>
    </location>
</feature>
<dbReference type="InterPro" id="IPR003697">
    <property type="entry name" value="Maf-like"/>
</dbReference>
<dbReference type="PANTHER" id="PTHR43213:SF5">
    <property type="entry name" value="BIFUNCTIONAL DTTP_UTP PYROPHOSPHATASE_METHYLTRANSFERASE PROTEIN-RELATED"/>
    <property type="match status" value="1"/>
</dbReference>
<gene>
    <name evidence="5" type="ORF">A5CBH24_13360</name>
</gene>
<dbReference type="Pfam" id="PF02545">
    <property type="entry name" value="Maf"/>
    <property type="match status" value="1"/>
</dbReference>
<reference evidence="6" key="1">
    <citation type="submission" date="2019-06" db="EMBL/GenBank/DDBJ databases">
        <title>Alistipes onderdonkii subsp. vulgaris subsp. nov., Alistipes dispar sp. nov. and Alistipes communis sp. nov., isolated from human faeces, and creation of Alistipes onderdonkii subsp. onderdonkii subsp. nov.</title>
        <authorList>
            <person name="Sakamoto M."/>
            <person name="Ikeyama N."/>
            <person name="Ogata Y."/>
            <person name="Suda W."/>
            <person name="Iino T."/>
            <person name="Hattori M."/>
            <person name="Ohkuma M."/>
        </authorList>
    </citation>
    <scope>NUCLEOTIDE SEQUENCE [LARGE SCALE GENOMIC DNA]</scope>
    <source>
        <strain evidence="6">5CBH24</strain>
    </source>
</reference>
<dbReference type="GO" id="GO:0036218">
    <property type="term" value="F:dTTP diphosphatase activity"/>
    <property type="evidence" value="ECO:0007669"/>
    <property type="project" value="RHEA"/>
</dbReference>
<dbReference type="OrthoDB" id="9807767at2"/>
<protein>
    <recommendedName>
        <fullName evidence="4">dTTP/UTP pyrophosphatase</fullName>
        <shortName evidence="4">dTTPase/UTPase</shortName>
        <ecNumber evidence="4">3.6.1.9</ecNumber>
    </recommendedName>
    <alternativeName>
        <fullName evidence="4">Nucleoside triphosphate pyrophosphatase</fullName>
    </alternativeName>
    <alternativeName>
        <fullName evidence="4">Nucleotide pyrophosphatase</fullName>
        <shortName evidence="4">Nucleotide PPase</shortName>
    </alternativeName>
</protein>
<proteinExistence type="inferred from homology"/>
<keyword evidence="2 4" id="KW-0378">Hydrolase</keyword>
<dbReference type="GO" id="GO:0005737">
    <property type="term" value="C:cytoplasm"/>
    <property type="evidence" value="ECO:0007669"/>
    <property type="project" value="UniProtKB-SubCell"/>
</dbReference>
<evidence type="ECO:0000256" key="1">
    <source>
        <dbReference type="ARBA" id="ARBA00001968"/>
    </source>
</evidence>
<evidence type="ECO:0000256" key="4">
    <source>
        <dbReference type="HAMAP-Rule" id="MF_00528"/>
    </source>
</evidence>
<keyword evidence="6" id="KW-1185">Reference proteome</keyword>
<sequence>MILQEKLRPYRLLLASHSPRRQQLLRDCGLDYTLIDRYEVEERYPAGLPPHDVPLFLSQLKSDAYPEPLAANDILLTADTVVVAAGGILGKPHDRDEAVGMLHRLSGAEHFVTTGVTLRTVQRRYSFAVTTAVRFRALADEEIAYYVDRFRPFDKAGGYGIQEWIGYVAIESINGSFYNVMGLPVQRLYVELDRFLSQQAG</sequence>
<evidence type="ECO:0000313" key="6">
    <source>
        <dbReference type="Proteomes" id="UP000318946"/>
    </source>
</evidence>
<dbReference type="SUPFAM" id="SSF52972">
    <property type="entry name" value="ITPase-like"/>
    <property type="match status" value="1"/>
</dbReference>
<dbReference type="HAMAP" id="MF_00528">
    <property type="entry name" value="Maf"/>
    <property type="match status" value="1"/>
</dbReference>
<dbReference type="PANTHER" id="PTHR43213">
    <property type="entry name" value="BIFUNCTIONAL DTTP/UTP PYROPHOSPHATASE/METHYLTRANSFERASE PROTEIN-RELATED"/>
    <property type="match status" value="1"/>
</dbReference>
<dbReference type="EMBL" id="AP019735">
    <property type="protein sequence ID" value="BBL04023.1"/>
    <property type="molecule type" value="Genomic_DNA"/>
</dbReference>
<dbReference type="CDD" id="cd00555">
    <property type="entry name" value="Maf"/>
    <property type="match status" value="1"/>
</dbReference>
<comment type="catalytic activity">
    <reaction evidence="4">
        <text>dTTP + H2O = dTMP + diphosphate + H(+)</text>
        <dbReference type="Rhea" id="RHEA:28534"/>
        <dbReference type="ChEBI" id="CHEBI:15377"/>
        <dbReference type="ChEBI" id="CHEBI:15378"/>
        <dbReference type="ChEBI" id="CHEBI:33019"/>
        <dbReference type="ChEBI" id="CHEBI:37568"/>
        <dbReference type="ChEBI" id="CHEBI:63528"/>
        <dbReference type="EC" id="3.6.1.9"/>
    </reaction>
</comment>
<feature type="site" description="Important for substrate specificity" evidence="4">
    <location>
        <position position="162"/>
    </location>
</feature>
<comment type="caution">
    <text evidence="4">Lacks conserved residue(s) required for the propagation of feature annotation.</text>
</comment>
<dbReference type="Gene3D" id="3.90.950.10">
    <property type="match status" value="1"/>
</dbReference>
<comment type="function">
    <text evidence="4">Nucleoside triphosphate pyrophosphatase that hydrolyzes dTTP and UTP. May have a dual role in cell division arrest and in preventing the incorporation of modified nucleotides into cellular nucleic acids.</text>
</comment>
<comment type="subcellular location">
    <subcellularLocation>
        <location evidence="4">Cytoplasm</location>
    </subcellularLocation>
</comment>
<comment type="cofactor">
    <cofactor evidence="1 4">
        <name>a divalent metal cation</name>
        <dbReference type="ChEBI" id="CHEBI:60240"/>
    </cofactor>
</comment>
<keyword evidence="3 4" id="KW-0546">Nucleotide metabolism</keyword>
<dbReference type="GO" id="GO:0036221">
    <property type="term" value="F:UTP diphosphatase activity"/>
    <property type="evidence" value="ECO:0007669"/>
    <property type="project" value="RHEA"/>
</dbReference>
<dbReference type="InterPro" id="IPR029001">
    <property type="entry name" value="ITPase-like_fam"/>
</dbReference>